<keyword evidence="1" id="KW-0812">Transmembrane</keyword>
<protein>
    <submittedName>
        <fullName evidence="2">Uncharacterized protein</fullName>
    </submittedName>
</protein>
<dbReference type="OrthoDB" id="3053835at2759"/>
<feature type="transmembrane region" description="Helical" evidence="1">
    <location>
        <begin position="35"/>
        <end position="62"/>
    </location>
</feature>
<feature type="transmembrane region" description="Helical" evidence="1">
    <location>
        <begin position="74"/>
        <end position="95"/>
    </location>
</feature>
<dbReference type="STRING" id="68775.A0A5C3LWD7"/>
<dbReference type="AlphaFoldDB" id="A0A5C3LWD7"/>
<keyword evidence="1" id="KW-0472">Membrane</keyword>
<keyword evidence="1" id="KW-1133">Transmembrane helix</keyword>
<evidence type="ECO:0000313" key="3">
    <source>
        <dbReference type="Proteomes" id="UP000308652"/>
    </source>
</evidence>
<organism evidence="2 3">
    <name type="scientific">Crucibulum laeve</name>
    <dbReference type="NCBI Taxonomy" id="68775"/>
    <lineage>
        <taxon>Eukaryota</taxon>
        <taxon>Fungi</taxon>
        <taxon>Dikarya</taxon>
        <taxon>Basidiomycota</taxon>
        <taxon>Agaricomycotina</taxon>
        <taxon>Agaricomycetes</taxon>
        <taxon>Agaricomycetidae</taxon>
        <taxon>Agaricales</taxon>
        <taxon>Agaricineae</taxon>
        <taxon>Nidulariaceae</taxon>
        <taxon>Crucibulum</taxon>
    </lineage>
</organism>
<dbReference type="PANTHER" id="PTHR40465">
    <property type="entry name" value="CHROMOSOME 1, WHOLE GENOME SHOTGUN SEQUENCE"/>
    <property type="match status" value="1"/>
</dbReference>
<gene>
    <name evidence="2" type="ORF">BDQ12DRAFT_608009</name>
</gene>
<dbReference type="EMBL" id="ML213608">
    <property type="protein sequence ID" value="TFK37454.1"/>
    <property type="molecule type" value="Genomic_DNA"/>
</dbReference>
<evidence type="ECO:0000256" key="1">
    <source>
        <dbReference type="SAM" id="Phobius"/>
    </source>
</evidence>
<feature type="non-terminal residue" evidence="2">
    <location>
        <position position="1"/>
    </location>
</feature>
<keyword evidence="3" id="KW-1185">Reference proteome</keyword>
<name>A0A5C3LWD7_9AGAR</name>
<sequence length="115" mass="12951">LIGYLFNCTLFGILLGQVYLYYLAFPNDRTHIKCLVYGIFVLETTQTILIVHDTFLGFVVHFGDRIALTKVQMAWFSVPILGSIVGGAIQVFYAVRIRILSEKTFMPSIIVIVSS</sequence>
<dbReference type="Proteomes" id="UP000308652">
    <property type="component" value="Unassembled WGS sequence"/>
</dbReference>
<dbReference type="PANTHER" id="PTHR40465:SF1">
    <property type="entry name" value="DUF6534 DOMAIN-CONTAINING PROTEIN"/>
    <property type="match status" value="1"/>
</dbReference>
<proteinExistence type="predicted"/>
<feature type="transmembrane region" description="Helical" evidence="1">
    <location>
        <begin position="6"/>
        <end position="23"/>
    </location>
</feature>
<accession>A0A5C3LWD7</accession>
<evidence type="ECO:0000313" key="2">
    <source>
        <dbReference type="EMBL" id="TFK37454.1"/>
    </source>
</evidence>
<reference evidence="2 3" key="1">
    <citation type="journal article" date="2019" name="Nat. Ecol. Evol.">
        <title>Megaphylogeny resolves global patterns of mushroom evolution.</title>
        <authorList>
            <person name="Varga T."/>
            <person name="Krizsan K."/>
            <person name="Foldi C."/>
            <person name="Dima B."/>
            <person name="Sanchez-Garcia M."/>
            <person name="Sanchez-Ramirez S."/>
            <person name="Szollosi G.J."/>
            <person name="Szarkandi J.G."/>
            <person name="Papp V."/>
            <person name="Albert L."/>
            <person name="Andreopoulos W."/>
            <person name="Angelini C."/>
            <person name="Antonin V."/>
            <person name="Barry K.W."/>
            <person name="Bougher N.L."/>
            <person name="Buchanan P."/>
            <person name="Buyck B."/>
            <person name="Bense V."/>
            <person name="Catcheside P."/>
            <person name="Chovatia M."/>
            <person name="Cooper J."/>
            <person name="Damon W."/>
            <person name="Desjardin D."/>
            <person name="Finy P."/>
            <person name="Geml J."/>
            <person name="Haridas S."/>
            <person name="Hughes K."/>
            <person name="Justo A."/>
            <person name="Karasinski D."/>
            <person name="Kautmanova I."/>
            <person name="Kiss B."/>
            <person name="Kocsube S."/>
            <person name="Kotiranta H."/>
            <person name="LaButti K.M."/>
            <person name="Lechner B.E."/>
            <person name="Liimatainen K."/>
            <person name="Lipzen A."/>
            <person name="Lukacs Z."/>
            <person name="Mihaltcheva S."/>
            <person name="Morgado L.N."/>
            <person name="Niskanen T."/>
            <person name="Noordeloos M.E."/>
            <person name="Ohm R.A."/>
            <person name="Ortiz-Santana B."/>
            <person name="Ovrebo C."/>
            <person name="Racz N."/>
            <person name="Riley R."/>
            <person name="Savchenko A."/>
            <person name="Shiryaev A."/>
            <person name="Soop K."/>
            <person name="Spirin V."/>
            <person name="Szebenyi C."/>
            <person name="Tomsovsky M."/>
            <person name="Tulloss R.E."/>
            <person name="Uehling J."/>
            <person name="Grigoriev I.V."/>
            <person name="Vagvolgyi C."/>
            <person name="Papp T."/>
            <person name="Martin F.M."/>
            <person name="Miettinen O."/>
            <person name="Hibbett D.S."/>
            <person name="Nagy L.G."/>
        </authorList>
    </citation>
    <scope>NUCLEOTIDE SEQUENCE [LARGE SCALE GENOMIC DNA]</scope>
    <source>
        <strain evidence="2 3">CBS 166.37</strain>
    </source>
</reference>